<dbReference type="EMBL" id="NRQW01000026">
    <property type="protein sequence ID" value="PLZ94220.1"/>
    <property type="molecule type" value="Genomic_DNA"/>
</dbReference>
<accession>A0A2N6K8W1</accession>
<organism evidence="2 3">
    <name type="scientific">Fischerella muscicola CCMEE 5323</name>
    <dbReference type="NCBI Taxonomy" id="2019572"/>
    <lineage>
        <taxon>Bacteria</taxon>
        <taxon>Bacillati</taxon>
        <taxon>Cyanobacteriota</taxon>
        <taxon>Cyanophyceae</taxon>
        <taxon>Nostocales</taxon>
        <taxon>Hapalosiphonaceae</taxon>
        <taxon>Fischerella</taxon>
    </lineage>
</organism>
<keyword evidence="3" id="KW-1185">Reference proteome</keyword>
<dbReference type="AlphaFoldDB" id="A0A2N6K8W1"/>
<gene>
    <name evidence="2" type="ORF">CEN44_01195</name>
</gene>
<feature type="non-terminal residue" evidence="2">
    <location>
        <position position="1"/>
    </location>
</feature>
<keyword evidence="1" id="KW-0472">Membrane</keyword>
<evidence type="ECO:0000313" key="3">
    <source>
        <dbReference type="Proteomes" id="UP000235036"/>
    </source>
</evidence>
<sequence>KYKEIYILIKFCNHFFGLKSGKFFVYLFISFLEIARFIYKSILKRLQWLLTKSKVFLIFPGC</sequence>
<dbReference type="Proteomes" id="UP000235036">
    <property type="component" value="Unassembled WGS sequence"/>
</dbReference>
<evidence type="ECO:0000313" key="2">
    <source>
        <dbReference type="EMBL" id="PLZ94220.1"/>
    </source>
</evidence>
<name>A0A2N6K8W1_FISMU</name>
<proteinExistence type="predicted"/>
<protein>
    <submittedName>
        <fullName evidence="2">Uncharacterized protein</fullName>
    </submittedName>
</protein>
<comment type="caution">
    <text evidence="2">The sequence shown here is derived from an EMBL/GenBank/DDBJ whole genome shotgun (WGS) entry which is preliminary data.</text>
</comment>
<evidence type="ECO:0000256" key="1">
    <source>
        <dbReference type="SAM" id="Phobius"/>
    </source>
</evidence>
<keyword evidence="1" id="KW-1133">Transmembrane helix</keyword>
<keyword evidence="1" id="KW-0812">Transmembrane</keyword>
<reference evidence="2 3" key="1">
    <citation type="submission" date="2017-08" db="EMBL/GenBank/DDBJ databases">
        <title>Genomes of Fischerella (Mastigocladus) sp. strains.</title>
        <authorList>
            <person name="Miller S.R."/>
        </authorList>
    </citation>
    <scope>NUCLEOTIDE SEQUENCE [LARGE SCALE GENOMIC DNA]</scope>
    <source>
        <strain evidence="2 3">CCMEE 5323</strain>
    </source>
</reference>
<feature type="transmembrane region" description="Helical" evidence="1">
    <location>
        <begin position="23"/>
        <end position="39"/>
    </location>
</feature>